<evidence type="ECO:0000313" key="6">
    <source>
        <dbReference type="EMBL" id="MFC3680711.1"/>
    </source>
</evidence>
<dbReference type="Gene3D" id="1.10.10.10">
    <property type="entry name" value="Winged helix-like DNA-binding domain superfamily/Winged helix DNA-binding domain"/>
    <property type="match status" value="1"/>
</dbReference>
<dbReference type="Pfam" id="PF00126">
    <property type="entry name" value="HTH_1"/>
    <property type="match status" value="1"/>
</dbReference>
<dbReference type="Gene3D" id="3.40.190.290">
    <property type="match status" value="1"/>
</dbReference>
<dbReference type="PANTHER" id="PTHR30126">
    <property type="entry name" value="HTH-TYPE TRANSCRIPTIONAL REGULATOR"/>
    <property type="match status" value="1"/>
</dbReference>
<dbReference type="Pfam" id="PF03466">
    <property type="entry name" value="LysR_substrate"/>
    <property type="match status" value="1"/>
</dbReference>
<evidence type="ECO:0000259" key="5">
    <source>
        <dbReference type="PROSITE" id="PS50931"/>
    </source>
</evidence>
<dbReference type="RefSeq" id="WP_376866752.1">
    <property type="nucleotide sequence ID" value="NZ_JBHRYB010000013.1"/>
</dbReference>
<keyword evidence="4" id="KW-0804">Transcription</keyword>
<dbReference type="SUPFAM" id="SSF46785">
    <property type="entry name" value="Winged helix' DNA-binding domain"/>
    <property type="match status" value="1"/>
</dbReference>
<sequence length="288" mass="32075">MDTQALRAFLSVAACSSFSLAGERLHLTQSAVSKRIQQLEQQLDTQLFDRHNRTISLTEAGQALLPKAQQILALVADTELQLHNLSGEVSGTLSLATSHHIGLHRLPPVLKEFVRCYPQAQLNLEFMGSERAYQAVDARQVELALTTLEQQPPAHITSHLLWQDEMVCVCAPDHQLASLNQPTLQQLSQSPAILPERDTITFQLVESAFVRQGLTLQAPMPTNYLETIKMMVSVGLGWSMLPASMISNDQQLHRLIWPDQAICRPLGLIHLQERTLSNAAQALIRLLF</sequence>
<dbReference type="SUPFAM" id="SSF53850">
    <property type="entry name" value="Periplasmic binding protein-like II"/>
    <property type="match status" value="1"/>
</dbReference>
<protein>
    <submittedName>
        <fullName evidence="6">LysR family transcriptional regulator</fullName>
    </submittedName>
</protein>
<dbReference type="InterPro" id="IPR036390">
    <property type="entry name" value="WH_DNA-bd_sf"/>
</dbReference>
<comment type="caution">
    <text evidence="6">The sequence shown here is derived from an EMBL/GenBank/DDBJ whole genome shotgun (WGS) entry which is preliminary data.</text>
</comment>
<dbReference type="Proteomes" id="UP001595722">
    <property type="component" value="Unassembled WGS sequence"/>
</dbReference>
<reference evidence="7" key="1">
    <citation type="journal article" date="2019" name="Int. J. Syst. Evol. Microbiol.">
        <title>The Global Catalogue of Microorganisms (GCM) 10K type strain sequencing project: providing services to taxonomists for standard genome sequencing and annotation.</title>
        <authorList>
            <consortium name="The Broad Institute Genomics Platform"/>
            <consortium name="The Broad Institute Genome Sequencing Center for Infectious Disease"/>
            <person name="Wu L."/>
            <person name="Ma J."/>
        </authorList>
    </citation>
    <scope>NUCLEOTIDE SEQUENCE [LARGE SCALE GENOMIC DNA]</scope>
    <source>
        <strain evidence="7">KCTC 42424</strain>
    </source>
</reference>
<dbReference type="CDD" id="cd05466">
    <property type="entry name" value="PBP2_LTTR_substrate"/>
    <property type="match status" value="1"/>
</dbReference>
<evidence type="ECO:0000256" key="4">
    <source>
        <dbReference type="ARBA" id="ARBA00023163"/>
    </source>
</evidence>
<accession>A0ABV7VT40</accession>
<gene>
    <name evidence="6" type="ORF">ACFOMG_11445</name>
</gene>
<keyword evidence="7" id="KW-1185">Reference proteome</keyword>
<dbReference type="InterPro" id="IPR000847">
    <property type="entry name" value="LysR_HTH_N"/>
</dbReference>
<dbReference type="InterPro" id="IPR005119">
    <property type="entry name" value="LysR_subst-bd"/>
</dbReference>
<evidence type="ECO:0000256" key="3">
    <source>
        <dbReference type="ARBA" id="ARBA00023125"/>
    </source>
</evidence>
<keyword evidence="2" id="KW-0805">Transcription regulation</keyword>
<feature type="domain" description="HTH lysR-type" evidence="5">
    <location>
        <begin position="1"/>
        <end position="58"/>
    </location>
</feature>
<dbReference type="InterPro" id="IPR036388">
    <property type="entry name" value="WH-like_DNA-bd_sf"/>
</dbReference>
<evidence type="ECO:0000313" key="7">
    <source>
        <dbReference type="Proteomes" id="UP001595722"/>
    </source>
</evidence>
<evidence type="ECO:0000256" key="1">
    <source>
        <dbReference type="ARBA" id="ARBA00009437"/>
    </source>
</evidence>
<organism evidence="6 7">
    <name type="scientific">Bacterioplanoides pacificum</name>
    <dbReference type="NCBI Taxonomy" id="1171596"/>
    <lineage>
        <taxon>Bacteria</taxon>
        <taxon>Pseudomonadati</taxon>
        <taxon>Pseudomonadota</taxon>
        <taxon>Gammaproteobacteria</taxon>
        <taxon>Oceanospirillales</taxon>
        <taxon>Oceanospirillaceae</taxon>
        <taxon>Bacterioplanoides</taxon>
    </lineage>
</organism>
<dbReference type="EMBL" id="JBHRYB010000013">
    <property type="protein sequence ID" value="MFC3680711.1"/>
    <property type="molecule type" value="Genomic_DNA"/>
</dbReference>
<proteinExistence type="inferred from homology"/>
<dbReference type="PROSITE" id="PS50931">
    <property type="entry name" value="HTH_LYSR"/>
    <property type="match status" value="1"/>
</dbReference>
<dbReference type="PRINTS" id="PR00039">
    <property type="entry name" value="HTHLYSR"/>
</dbReference>
<comment type="similarity">
    <text evidence="1">Belongs to the LysR transcriptional regulatory family.</text>
</comment>
<name>A0ABV7VT40_9GAMM</name>
<keyword evidence="3" id="KW-0238">DNA-binding</keyword>
<evidence type="ECO:0000256" key="2">
    <source>
        <dbReference type="ARBA" id="ARBA00023015"/>
    </source>
</evidence>
<dbReference type="PANTHER" id="PTHR30126:SF81">
    <property type="entry name" value="HTH-TYPE TRANSCRIPTIONAL REGULATOR ILVY"/>
    <property type="match status" value="1"/>
</dbReference>